<dbReference type="OrthoDB" id="7056038at2"/>
<evidence type="ECO:0000313" key="4">
    <source>
        <dbReference type="Proteomes" id="UP000748067"/>
    </source>
</evidence>
<organism evidence="2 3">
    <name type="scientific">Pseudomonas antarctica</name>
    <dbReference type="NCBI Taxonomy" id="219572"/>
    <lineage>
        <taxon>Bacteria</taxon>
        <taxon>Pseudomonadati</taxon>
        <taxon>Pseudomonadota</taxon>
        <taxon>Gammaproteobacteria</taxon>
        <taxon>Pseudomonadales</taxon>
        <taxon>Pseudomonadaceae</taxon>
        <taxon>Pseudomonas</taxon>
    </lineage>
</organism>
<gene>
    <name evidence="1" type="ORF">PSAN_13220</name>
    <name evidence="2" type="ORF">SAMN04490179_0662</name>
</gene>
<dbReference type="Proteomes" id="UP000748067">
    <property type="component" value="Unassembled WGS sequence"/>
</dbReference>
<sequence>MPLPLHQNTPTLTAIDPRGLAVRAVAYHRSTAKIALEARISRQAFSSSGFVLEQYGPRQLLASDSSGVKKACRVTVYSLSGQPIYSDSTDEGWRLTLLGAAGQWVHRWDGRGAQLKCDYDALLRPLAVFEQAADESSQRCVQRLEYAGGSTAEAVSNRCGRRVLHDGHCVRTHFEQYDLLGHVLKQGRRFLRETATVNWPLQPAQREALLQDEDFVTSWDFSALGEELQQVDAKNNVKDSCYGSTGELLEVGITLAGSARQVIAEGADYNASGQMTAQRAGNGVVSEWRYGAGSQRLERLSTYRSGAKKERLQDLTYTYDPVGHILQIVDAAQPIQWSSNAQVAAVSRYEYDTLYQLVRASGRENAHNPAGAGLPMRATFGTVDDSQWRNYTQTYTYDADGNLEKLQHVPSSGSGYTRTMKVASLGNQSLSSTHPLVEPPGLGKGFDLNGNQQQLARGQTLSWNVSNRLVNVALVVRDDAANDEELYGYDAGGQRVMKNCLTRARGLTHRAQVLYLPGLEVRRDSASGEWLNVVNIEVGRYSVRILQWEKGLPSGLENNAVRCNLSDHLGSSTLELDEKAQLISQESYYPFGSTACWAARNAVEASYKTQRYCGKERDATGLYYYGLRFYAPWLQRWISPDPAGAIDGLNQYVMVHNNPMNRVDRQGMITSLPTDWSSAGGGRFPGFGFDVLRGAGQGMLLGSLAASVAYLTSIVGSADAFGALVVGGMGVAAVRTAAEELAHSRWVGSPSYKKLVAGAQSASVLLNAAYAAMRRVSDFLCAGR</sequence>
<dbReference type="Gene3D" id="2.180.10.10">
    <property type="entry name" value="RHS repeat-associated core"/>
    <property type="match status" value="1"/>
</dbReference>
<reference evidence="1 4" key="1">
    <citation type="submission" date="2015-01" db="EMBL/GenBank/DDBJ databases">
        <title>Genome Sequence of Pseudomonas antarctica CMS 35.</title>
        <authorList>
            <person name="Voget S."/>
            <person name="Chow J."/>
            <person name="Daniel R."/>
            <person name="Streit W."/>
        </authorList>
    </citation>
    <scope>NUCLEOTIDE SEQUENCE [LARGE SCALE GENOMIC DNA]</scope>
    <source>
        <strain evidence="1 4">CMS 35</strain>
    </source>
</reference>
<dbReference type="InterPro" id="IPR050708">
    <property type="entry name" value="T6SS_VgrG/RHS"/>
</dbReference>
<dbReference type="NCBIfam" id="TIGR03696">
    <property type="entry name" value="Rhs_assc_core"/>
    <property type="match status" value="1"/>
</dbReference>
<dbReference type="EMBL" id="JXDI01000001">
    <property type="protein sequence ID" value="KAF2408917.1"/>
    <property type="molecule type" value="Genomic_DNA"/>
</dbReference>
<dbReference type="Proteomes" id="UP000182470">
    <property type="component" value="Chromosome I"/>
</dbReference>
<reference evidence="2 3" key="2">
    <citation type="submission" date="2016-10" db="EMBL/GenBank/DDBJ databases">
        <authorList>
            <person name="de Groot N.N."/>
        </authorList>
    </citation>
    <scope>NUCLEOTIDE SEQUENCE [LARGE SCALE GENOMIC DNA]</scope>
    <source>
        <strain evidence="2 3">BS2772</strain>
    </source>
</reference>
<keyword evidence="4" id="KW-1185">Reference proteome</keyword>
<dbReference type="AlphaFoldDB" id="A0A1G9VKJ8"/>
<dbReference type="RefSeq" id="WP_083355952.1">
    <property type="nucleotide sequence ID" value="NZ_JXDI01000001.1"/>
</dbReference>
<dbReference type="PANTHER" id="PTHR32305:SF15">
    <property type="entry name" value="PROTEIN RHSA-RELATED"/>
    <property type="match status" value="1"/>
</dbReference>
<evidence type="ECO:0000313" key="1">
    <source>
        <dbReference type="EMBL" id="KAF2408917.1"/>
    </source>
</evidence>
<protein>
    <submittedName>
        <fullName evidence="2">Insecticidal toxin complex protein TccC</fullName>
    </submittedName>
</protein>
<name>A0A1G9VKJ8_9PSED</name>
<accession>A0A1G9VKJ8</accession>
<dbReference type="InterPro" id="IPR022385">
    <property type="entry name" value="Rhs_assc_core"/>
</dbReference>
<proteinExistence type="predicted"/>
<dbReference type="EMBL" id="LT629704">
    <property type="protein sequence ID" value="SDM72637.1"/>
    <property type="molecule type" value="Genomic_DNA"/>
</dbReference>
<evidence type="ECO:0000313" key="2">
    <source>
        <dbReference type="EMBL" id="SDM72637.1"/>
    </source>
</evidence>
<evidence type="ECO:0000313" key="3">
    <source>
        <dbReference type="Proteomes" id="UP000182470"/>
    </source>
</evidence>
<dbReference type="PANTHER" id="PTHR32305">
    <property type="match status" value="1"/>
</dbReference>